<dbReference type="Pfam" id="PF12311">
    <property type="entry name" value="DUF3632"/>
    <property type="match status" value="1"/>
</dbReference>
<dbReference type="OrthoDB" id="3350591at2759"/>
<protein>
    <submittedName>
        <fullName evidence="2">Uncharacterized protein</fullName>
    </submittedName>
</protein>
<name>A0A8H6P1B0_9EURO</name>
<dbReference type="PANTHER" id="PTHR38797:SF4">
    <property type="entry name" value="NUCLEAR PORE COMPLEX PROTEIN NUP85"/>
    <property type="match status" value="1"/>
</dbReference>
<feature type="region of interest" description="Disordered" evidence="1">
    <location>
        <begin position="124"/>
        <end position="143"/>
    </location>
</feature>
<organism evidence="2 3">
    <name type="scientific">Aspergillus hiratsukae</name>
    <dbReference type="NCBI Taxonomy" id="1194566"/>
    <lineage>
        <taxon>Eukaryota</taxon>
        <taxon>Fungi</taxon>
        <taxon>Dikarya</taxon>
        <taxon>Ascomycota</taxon>
        <taxon>Pezizomycotina</taxon>
        <taxon>Eurotiomycetes</taxon>
        <taxon>Eurotiomycetidae</taxon>
        <taxon>Eurotiales</taxon>
        <taxon>Aspergillaceae</taxon>
        <taxon>Aspergillus</taxon>
        <taxon>Aspergillus subgen. Fumigati</taxon>
    </lineage>
</organism>
<gene>
    <name evidence="2" type="ORF">CNMCM5793_008728</name>
</gene>
<evidence type="ECO:0000313" key="2">
    <source>
        <dbReference type="EMBL" id="KAF7114424.1"/>
    </source>
</evidence>
<reference evidence="2" key="1">
    <citation type="submission" date="2020-06" db="EMBL/GenBank/DDBJ databases">
        <title>Draft genome sequences of strains closely related to Aspergillus parafelis and Aspergillus hiratsukae.</title>
        <authorList>
            <person name="Dos Santos R.A.C."/>
            <person name="Rivero-Menendez O."/>
            <person name="Steenwyk J.L."/>
            <person name="Mead M.E."/>
            <person name="Goldman G.H."/>
            <person name="Alastruey-Izquierdo A."/>
            <person name="Rokas A."/>
        </authorList>
    </citation>
    <scope>NUCLEOTIDE SEQUENCE</scope>
    <source>
        <strain evidence="2">CNM-CM5793</strain>
    </source>
</reference>
<evidence type="ECO:0000256" key="1">
    <source>
        <dbReference type="SAM" id="MobiDB-lite"/>
    </source>
</evidence>
<dbReference type="PANTHER" id="PTHR38797">
    <property type="entry name" value="NUCLEAR PORE COMPLEX PROTEIN NUP85-RELATED"/>
    <property type="match status" value="1"/>
</dbReference>
<sequence>MDSEYETSIMAQSQKKYPPPTNMLSAIKSLLADPSTPPSRAAREAASSFIKESNPDPDYTSLWPLLFAAIARFTDQNDRLVDFVLELKSLPDCNGAFSRLDGLSEYMTEFVFDCRSSQILATPQTNKADVDHPLSDPQRDEKRQSWVNANSFAAKLYARGIRANNVGHLRHGGWVLRKTLEKAPWEKFHHEDIEQELEDLDNDEDDEEYCELRDRVLEEIDIRTLNGWVPAAAQWIRYCGKEIYQMEGSMGREFATKWAGSEGWSKERWAFWKERFEWISSVTALDRKTRRIAKEMVEQMASIEQGQA</sequence>
<accession>A0A8H6P1B0</accession>
<dbReference type="AlphaFoldDB" id="A0A8H6P1B0"/>
<dbReference type="Proteomes" id="UP000630445">
    <property type="component" value="Unassembled WGS sequence"/>
</dbReference>
<comment type="caution">
    <text evidence="2">The sequence shown here is derived from an EMBL/GenBank/DDBJ whole genome shotgun (WGS) entry which is preliminary data.</text>
</comment>
<dbReference type="InterPro" id="IPR022085">
    <property type="entry name" value="OpdG"/>
</dbReference>
<keyword evidence="3" id="KW-1185">Reference proteome</keyword>
<proteinExistence type="predicted"/>
<dbReference type="EMBL" id="JACBAD010002124">
    <property type="protein sequence ID" value="KAF7114424.1"/>
    <property type="molecule type" value="Genomic_DNA"/>
</dbReference>
<evidence type="ECO:0000313" key="3">
    <source>
        <dbReference type="Proteomes" id="UP000630445"/>
    </source>
</evidence>
<feature type="compositionally biased region" description="Basic and acidic residues" evidence="1">
    <location>
        <begin position="128"/>
        <end position="143"/>
    </location>
</feature>
<dbReference type="InterPro" id="IPR053204">
    <property type="entry name" value="Oxopyrrolidines_Biosynth-assoc"/>
</dbReference>